<keyword evidence="3 7" id="KW-0808">Transferase</keyword>
<accession>A0A7K4BZR5</accession>
<evidence type="ECO:0000256" key="3">
    <source>
        <dbReference type="ARBA" id="ARBA00022679"/>
    </source>
</evidence>
<dbReference type="PROSITE" id="PS51686">
    <property type="entry name" value="SAM_MT_RSMB_NOP"/>
    <property type="match status" value="1"/>
</dbReference>
<proteinExistence type="predicted"/>
<dbReference type="InterPro" id="IPR029063">
    <property type="entry name" value="SAM-dependent_MTases_sf"/>
</dbReference>
<dbReference type="GO" id="GO:0008173">
    <property type="term" value="F:RNA methyltransferase activity"/>
    <property type="evidence" value="ECO:0007669"/>
    <property type="project" value="InterPro"/>
</dbReference>
<sequence>MQKPIGQKINSRKNLYLKEPYFPEEFIKKYKALLGDEWEEFFSTIKQEKENTFWINTNNTTIEEVKKSLKEKGVEVKQLPYHNQSYTTTHPKPSNLEEYKNGKISLQEKASMLPAIALNPPKGSSVFDTCAAPGMKTIQLSNMVGEQGTVLATELNNTRHILLDNIVGKFNCKNVKTKRIDFRNIKRNKKFDFVLLDAPCSSEGLIRKQREALIEWSPALVRKKAANQKNLIVKAFDYVKEG</sequence>
<keyword evidence="4" id="KW-0949">S-adenosyl-L-methionine</keyword>
<evidence type="ECO:0000256" key="2">
    <source>
        <dbReference type="ARBA" id="ARBA00022603"/>
    </source>
</evidence>
<dbReference type="GO" id="GO:0003723">
    <property type="term" value="F:RNA binding"/>
    <property type="evidence" value="ECO:0007669"/>
    <property type="project" value="UniProtKB-KW"/>
</dbReference>
<dbReference type="PANTHER" id="PTHR22807">
    <property type="entry name" value="NOP2 YEAST -RELATED NOL1/NOP2/FMU SUN DOMAIN-CONTAINING"/>
    <property type="match status" value="1"/>
</dbReference>
<feature type="non-terminal residue" evidence="7">
    <location>
        <position position="242"/>
    </location>
</feature>
<dbReference type="GO" id="GO:0070475">
    <property type="term" value="P:rRNA base methylation"/>
    <property type="evidence" value="ECO:0007669"/>
    <property type="project" value="TreeGrafter"/>
</dbReference>
<keyword evidence="5" id="KW-0694">RNA-binding</keyword>
<dbReference type="SUPFAM" id="SSF53335">
    <property type="entry name" value="S-adenosyl-L-methionine-dependent methyltransferases"/>
    <property type="match status" value="1"/>
</dbReference>
<dbReference type="PRINTS" id="PR02008">
    <property type="entry name" value="RCMTFAMILY"/>
</dbReference>
<evidence type="ECO:0000256" key="5">
    <source>
        <dbReference type="ARBA" id="ARBA00022884"/>
    </source>
</evidence>
<evidence type="ECO:0000256" key="4">
    <source>
        <dbReference type="ARBA" id="ARBA00022691"/>
    </source>
</evidence>
<keyword evidence="1" id="KW-0963">Cytoplasm</keyword>
<evidence type="ECO:0000313" key="7">
    <source>
        <dbReference type="EMBL" id="NMA44733.1"/>
    </source>
</evidence>
<dbReference type="Proteomes" id="UP000526302">
    <property type="component" value="Unassembled WGS sequence"/>
</dbReference>
<dbReference type="AlphaFoldDB" id="A0A7K4BZR5"/>
<dbReference type="InterPro" id="IPR049560">
    <property type="entry name" value="MeTrfase_RsmB-F_NOP2_cat"/>
</dbReference>
<protein>
    <submittedName>
        <fullName evidence="7">RsmB/NOP family class I SAM-dependent RNA methyltransferase</fullName>
    </submittedName>
</protein>
<feature type="domain" description="SAM-dependent MTase RsmB/NOP-type" evidence="6">
    <location>
        <begin position="41"/>
        <end position="242"/>
    </location>
</feature>
<name>A0A7K4BZR5_9ARCH</name>
<dbReference type="InterPro" id="IPR031341">
    <property type="entry name" value="Methyltr_RsmF_N"/>
</dbReference>
<dbReference type="PANTHER" id="PTHR22807:SF4">
    <property type="entry name" value="28S RRNA (CYTOSINE-C(5))-METHYLTRANSFERASE"/>
    <property type="match status" value="1"/>
</dbReference>
<dbReference type="InterPro" id="IPR001678">
    <property type="entry name" value="MeTrfase_RsmB-F_NOP2_dom"/>
</dbReference>
<dbReference type="Pfam" id="PF01189">
    <property type="entry name" value="Methyltr_RsmB-F"/>
    <property type="match status" value="1"/>
</dbReference>
<evidence type="ECO:0000259" key="6">
    <source>
        <dbReference type="PROSITE" id="PS51686"/>
    </source>
</evidence>
<evidence type="ECO:0000256" key="1">
    <source>
        <dbReference type="ARBA" id="ARBA00022490"/>
    </source>
</evidence>
<organism evidence="7 8">
    <name type="scientific">Candidatus Iainarchaeum sp</name>
    <dbReference type="NCBI Taxonomy" id="3101447"/>
    <lineage>
        <taxon>Archaea</taxon>
        <taxon>Candidatus Iainarchaeota</taxon>
        <taxon>Candidatus Iainarchaeia</taxon>
        <taxon>Candidatus Iainarchaeales</taxon>
        <taxon>Candidatus Iainarchaeaceae</taxon>
        <taxon>Candidatus Iainarchaeum</taxon>
    </lineage>
</organism>
<reference evidence="7 8" key="1">
    <citation type="journal article" date="2020" name="Biotechnol. Biofuels">
        <title>New insights from the biogas microbiome by comprehensive genome-resolved metagenomics of nearly 1600 species originating from multiple anaerobic digesters.</title>
        <authorList>
            <person name="Campanaro S."/>
            <person name="Treu L."/>
            <person name="Rodriguez-R L.M."/>
            <person name="Kovalovszki A."/>
            <person name="Ziels R.M."/>
            <person name="Maus I."/>
            <person name="Zhu X."/>
            <person name="Kougias P.G."/>
            <person name="Basile A."/>
            <person name="Luo G."/>
            <person name="Schluter A."/>
            <person name="Konstantinidis K.T."/>
            <person name="Angelidaki I."/>
        </authorList>
    </citation>
    <scope>NUCLEOTIDE SEQUENCE [LARGE SCALE GENOMIC DNA]</scope>
    <source>
        <strain evidence="7">AS22ysBPME_79</strain>
    </source>
</reference>
<keyword evidence="2 7" id="KW-0489">Methyltransferase</keyword>
<comment type="caution">
    <text evidence="7">The sequence shown here is derived from an EMBL/GenBank/DDBJ whole genome shotgun (WGS) entry which is preliminary data.</text>
</comment>
<dbReference type="EMBL" id="JAAZKV010000019">
    <property type="protein sequence ID" value="NMA44733.1"/>
    <property type="molecule type" value="Genomic_DNA"/>
</dbReference>
<dbReference type="Pfam" id="PF17125">
    <property type="entry name" value="Methyltr_RsmF_N"/>
    <property type="match status" value="1"/>
</dbReference>
<dbReference type="Gene3D" id="3.40.50.150">
    <property type="entry name" value="Vaccinia Virus protein VP39"/>
    <property type="match status" value="1"/>
</dbReference>
<evidence type="ECO:0000313" key="8">
    <source>
        <dbReference type="Proteomes" id="UP000526302"/>
    </source>
</evidence>
<gene>
    <name evidence="7" type="ORF">GX950_02915</name>
</gene>
<dbReference type="InterPro" id="IPR023267">
    <property type="entry name" value="RCMT"/>
</dbReference>